<evidence type="ECO:0000313" key="1">
    <source>
        <dbReference type="Proteomes" id="UP000887574"/>
    </source>
</evidence>
<evidence type="ECO:0000313" key="2">
    <source>
        <dbReference type="WBParaSite" id="jg3778"/>
    </source>
</evidence>
<name>A0A915EAF1_9BILA</name>
<proteinExistence type="predicted"/>
<reference evidence="2" key="1">
    <citation type="submission" date="2022-11" db="UniProtKB">
        <authorList>
            <consortium name="WormBaseParasite"/>
        </authorList>
    </citation>
    <scope>IDENTIFICATION</scope>
</reference>
<organism evidence="1 2">
    <name type="scientific">Ditylenchus dipsaci</name>
    <dbReference type="NCBI Taxonomy" id="166011"/>
    <lineage>
        <taxon>Eukaryota</taxon>
        <taxon>Metazoa</taxon>
        <taxon>Ecdysozoa</taxon>
        <taxon>Nematoda</taxon>
        <taxon>Chromadorea</taxon>
        <taxon>Rhabditida</taxon>
        <taxon>Tylenchina</taxon>
        <taxon>Tylenchomorpha</taxon>
        <taxon>Sphaerularioidea</taxon>
        <taxon>Anguinidae</taxon>
        <taxon>Anguininae</taxon>
        <taxon>Ditylenchus</taxon>
    </lineage>
</organism>
<protein>
    <submittedName>
        <fullName evidence="2">Uncharacterized protein</fullName>
    </submittedName>
</protein>
<keyword evidence="1" id="KW-1185">Reference proteome</keyword>
<dbReference type="WBParaSite" id="jg3778">
    <property type="protein sequence ID" value="jg3778"/>
    <property type="gene ID" value="jg3778"/>
</dbReference>
<dbReference type="AlphaFoldDB" id="A0A915EAF1"/>
<sequence>MSTPTWAFFAGLDTRKPLHALARRSSTSRIEQIFPVYQGAPSTCLLTKSSINLSVERAKEKKNCNGEPRKTQIIIGGMRVEISLPEVTMVPIFTKIVEADFKLDNLHFEDREGAEAILTGLSEEPLTVSNYVVQQRIYNCLSWAAEKYEMQQNFSEQCKVEINFVITMTSTFRLFLLDTDKENGWGRVQGRVINFNQTSSTIRFVPTGGTGKYQRRRCDFPSKSYDLISIRDYEFAERNTQIASSSRFNPVQKAAIFAIVSGNHKKRRFFCMAALALEKRRL</sequence>
<accession>A0A915EAF1</accession>
<dbReference type="Proteomes" id="UP000887574">
    <property type="component" value="Unplaced"/>
</dbReference>